<evidence type="ECO:0000256" key="4">
    <source>
        <dbReference type="ARBA" id="ARBA00023163"/>
    </source>
</evidence>
<dbReference type="STRING" id="69279.BG36_17550"/>
<evidence type="ECO:0000259" key="5">
    <source>
        <dbReference type="Pfam" id="PF04198"/>
    </source>
</evidence>
<dbReference type="Proteomes" id="UP000294958">
    <property type="component" value="Unassembled WGS sequence"/>
</dbReference>
<reference evidence="6 8" key="1">
    <citation type="submission" date="2014-02" db="EMBL/GenBank/DDBJ databases">
        <title>Aquamicrobium defluvii Genome sequencing.</title>
        <authorList>
            <person name="Wang X."/>
        </authorList>
    </citation>
    <scope>NUCLEOTIDE SEQUENCE [LARGE SCALE GENOMIC DNA]</scope>
    <source>
        <strain evidence="6 8">W13Z1</strain>
    </source>
</reference>
<dbReference type="SUPFAM" id="SSF100950">
    <property type="entry name" value="NagB/RpiA/CoA transferase-like"/>
    <property type="match status" value="1"/>
</dbReference>
<evidence type="ECO:0000313" key="6">
    <source>
        <dbReference type="EMBL" id="EXL01656.1"/>
    </source>
</evidence>
<comment type="caution">
    <text evidence="6">The sequence shown here is derived from an EMBL/GenBank/DDBJ whole genome shotgun (WGS) entry which is preliminary data.</text>
</comment>
<dbReference type="InterPro" id="IPR036388">
    <property type="entry name" value="WH-like_DNA-bd_sf"/>
</dbReference>
<dbReference type="eggNOG" id="COG2390">
    <property type="taxonomic scope" value="Bacteria"/>
</dbReference>
<keyword evidence="2" id="KW-0805">Transcription regulation</keyword>
<dbReference type="InterPro" id="IPR051054">
    <property type="entry name" value="SorC_transcr_regulators"/>
</dbReference>
<proteinExistence type="inferred from homology"/>
<dbReference type="Gene3D" id="3.40.50.1360">
    <property type="match status" value="1"/>
</dbReference>
<keyword evidence="9" id="KW-1185">Reference proteome</keyword>
<dbReference type="InterPro" id="IPR007324">
    <property type="entry name" value="Sugar-bd_dom_put"/>
</dbReference>
<evidence type="ECO:0000313" key="9">
    <source>
        <dbReference type="Proteomes" id="UP000294958"/>
    </source>
</evidence>
<dbReference type="AlphaFoldDB" id="A0A011U6A0"/>
<feature type="domain" description="Sugar-binding" evidence="5">
    <location>
        <begin position="74"/>
        <end position="325"/>
    </location>
</feature>
<dbReference type="InterPro" id="IPR037171">
    <property type="entry name" value="NagB/RpiA_transferase-like"/>
</dbReference>
<dbReference type="GO" id="GO:0003677">
    <property type="term" value="F:DNA binding"/>
    <property type="evidence" value="ECO:0007669"/>
    <property type="project" value="UniProtKB-KW"/>
</dbReference>
<evidence type="ECO:0000256" key="2">
    <source>
        <dbReference type="ARBA" id="ARBA00023015"/>
    </source>
</evidence>
<dbReference type="Gene3D" id="1.10.10.10">
    <property type="entry name" value="Winged helix-like DNA-binding domain superfamily/Winged helix DNA-binding domain"/>
    <property type="match status" value="1"/>
</dbReference>
<dbReference type="PANTHER" id="PTHR34294">
    <property type="entry name" value="TRANSCRIPTIONAL REGULATOR-RELATED"/>
    <property type="match status" value="1"/>
</dbReference>
<dbReference type="RefSeq" id="WP_035032809.1">
    <property type="nucleotide sequence ID" value="NZ_KK073911.1"/>
</dbReference>
<organism evidence="6 8">
    <name type="scientific">Aquamicrobium defluvii</name>
    <dbReference type="NCBI Taxonomy" id="69279"/>
    <lineage>
        <taxon>Bacteria</taxon>
        <taxon>Pseudomonadati</taxon>
        <taxon>Pseudomonadota</taxon>
        <taxon>Alphaproteobacteria</taxon>
        <taxon>Hyphomicrobiales</taxon>
        <taxon>Phyllobacteriaceae</taxon>
        <taxon>Aquamicrobium</taxon>
    </lineage>
</organism>
<keyword evidence="3 7" id="KW-0238">DNA-binding</keyword>
<comment type="similarity">
    <text evidence="1">Belongs to the SorC transcriptional regulatory family.</text>
</comment>
<reference evidence="7 9" key="2">
    <citation type="submission" date="2019-03" db="EMBL/GenBank/DDBJ databases">
        <title>Genomic Encyclopedia of Type Strains, Phase IV (KMG-IV): sequencing the most valuable type-strain genomes for metagenomic binning, comparative biology and taxonomic classification.</title>
        <authorList>
            <person name="Goeker M."/>
        </authorList>
    </citation>
    <scope>NUCLEOTIDE SEQUENCE [LARGE SCALE GENOMIC DNA]</scope>
    <source>
        <strain evidence="7 9">DSM 11603</strain>
    </source>
</reference>
<name>A0A011U6A0_9HYPH</name>
<dbReference type="PATRIC" id="fig|69279.3.peg.4571"/>
<evidence type="ECO:0000313" key="8">
    <source>
        <dbReference type="Proteomes" id="UP000019849"/>
    </source>
</evidence>
<dbReference type="Pfam" id="PF04198">
    <property type="entry name" value="Sugar-bind"/>
    <property type="match status" value="1"/>
</dbReference>
<gene>
    <name evidence="6" type="ORF">BG36_17550</name>
    <name evidence="7" type="ORF">DES43_13234</name>
</gene>
<dbReference type="EMBL" id="JENY01000039">
    <property type="protein sequence ID" value="EXL01656.1"/>
    <property type="molecule type" value="Genomic_DNA"/>
</dbReference>
<evidence type="ECO:0000256" key="3">
    <source>
        <dbReference type="ARBA" id="ARBA00023125"/>
    </source>
</evidence>
<dbReference type="PANTHER" id="PTHR34294:SF1">
    <property type="entry name" value="TRANSCRIPTIONAL REGULATOR LSRR"/>
    <property type="match status" value="1"/>
</dbReference>
<evidence type="ECO:0000256" key="1">
    <source>
        <dbReference type="ARBA" id="ARBA00010466"/>
    </source>
</evidence>
<dbReference type="OrthoDB" id="9808171at2"/>
<dbReference type="EMBL" id="SNZF01000032">
    <property type="protein sequence ID" value="TDR31611.1"/>
    <property type="molecule type" value="Genomic_DNA"/>
</dbReference>
<dbReference type="GO" id="GO:0030246">
    <property type="term" value="F:carbohydrate binding"/>
    <property type="evidence" value="ECO:0007669"/>
    <property type="project" value="InterPro"/>
</dbReference>
<accession>A0A011U6A0</accession>
<protein>
    <submittedName>
        <fullName evidence="7">DNA-binding transcriptional regulator LsrR (DeoR family)</fullName>
    </submittedName>
    <submittedName>
        <fullName evidence="6">Sugar-binding protein</fullName>
    </submittedName>
</protein>
<sequence>MQPTAKKKRKTAGRDVPLVSSEINVKTAWLYYVEGLTQEQIAEKLNVSRVKVMRTLAACTAEGVVVTTINAQTAGQVALERALEERFGLDSAVVVPTPGDAGHLEKAIGHAVALYLGEQMQDGMTLAIGGGATLHASLAYLGRRQLQNASVIGLVGALPHSQWINPSIVAAKVADIFGIDSYQITAPVMLHDPALRDLLWAQPELLDVRTRAANADIALLTVGEISRDATIFRHGLVPPSLIPSLRAKGAAANVLSYFIDAQGRLVDHEVNDRVMAIGLDVVGAIPNVVLAAGGRHKIAAIRAALNAFGTNVLITDSDTAEALMAVG</sequence>
<dbReference type="Proteomes" id="UP000019849">
    <property type="component" value="Unassembled WGS sequence"/>
</dbReference>
<keyword evidence="4" id="KW-0804">Transcription</keyword>
<dbReference type="HOGENOM" id="CLU_054506_0_1_5"/>
<evidence type="ECO:0000313" key="7">
    <source>
        <dbReference type="EMBL" id="TDR31611.1"/>
    </source>
</evidence>